<evidence type="ECO:0008006" key="2">
    <source>
        <dbReference type="Google" id="ProtNLM"/>
    </source>
</evidence>
<name>A0A382UQ98_9ZZZZ</name>
<proteinExistence type="predicted"/>
<dbReference type="EMBL" id="UINC01145634">
    <property type="protein sequence ID" value="SVD35888.1"/>
    <property type="molecule type" value="Genomic_DNA"/>
</dbReference>
<evidence type="ECO:0000313" key="1">
    <source>
        <dbReference type="EMBL" id="SVD35888.1"/>
    </source>
</evidence>
<reference evidence="1" key="1">
    <citation type="submission" date="2018-05" db="EMBL/GenBank/DDBJ databases">
        <authorList>
            <person name="Lanie J.A."/>
            <person name="Ng W.-L."/>
            <person name="Kazmierczak K.M."/>
            <person name="Andrzejewski T.M."/>
            <person name="Davidsen T.M."/>
            <person name="Wayne K.J."/>
            <person name="Tettelin H."/>
            <person name="Glass J.I."/>
            <person name="Rusch D."/>
            <person name="Podicherti R."/>
            <person name="Tsui H.-C.T."/>
            <person name="Winkler M.E."/>
        </authorList>
    </citation>
    <scope>NUCLEOTIDE SEQUENCE</scope>
</reference>
<accession>A0A382UQ98</accession>
<sequence length="42" mass="4617">MHQSIYEFSDHLVKAVEIGKSISLKNQYNDIHNVVVAGMGGS</sequence>
<protein>
    <recommendedName>
        <fullName evidence="2">SIS domain-containing protein</fullName>
    </recommendedName>
</protein>
<feature type="non-terminal residue" evidence="1">
    <location>
        <position position="42"/>
    </location>
</feature>
<dbReference type="AlphaFoldDB" id="A0A382UQ98"/>
<organism evidence="1">
    <name type="scientific">marine metagenome</name>
    <dbReference type="NCBI Taxonomy" id="408172"/>
    <lineage>
        <taxon>unclassified sequences</taxon>
        <taxon>metagenomes</taxon>
        <taxon>ecological metagenomes</taxon>
    </lineage>
</organism>
<gene>
    <name evidence="1" type="ORF">METZ01_LOCUS388742</name>
</gene>